<feature type="domain" description="Peptidase S9 prolyl oligopeptidase catalytic" evidence="1">
    <location>
        <begin position="11"/>
        <end position="46"/>
    </location>
</feature>
<dbReference type="PANTHER" id="PTHR43056">
    <property type="entry name" value="PEPTIDASE S9 PROLYL OLIGOPEPTIDASE"/>
    <property type="match status" value="1"/>
</dbReference>
<protein>
    <submittedName>
        <fullName evidence="2">Alpha/Beta hydrolase protein</fullName>
    </submittedName>
</protein>
<accession>A0AAD7CLT2</accession>
<dbReference type="InterPro" id="IPR029058">
    <property type="entry name" value="AB_hydrolase_fold"/>
</dbReference>
<dbReference type="Gene3D" id="3.40.50.1820">
    <property type="entry name" value="alpha/beta hydrolase"/>
    <property type="match status" value="1"/>
</dbReference>
<proteinExistence type="predicted"/>
<organism evidence="2 3">
    <name type="scientific">Mycena rosella</name>
    <name type="common">Pink bonnet</name>
    <name type="synonym">Agaricus rosellus</name>
    <dbReference type="NCBI Taxonomy" id="1033263"/>
    <lineage>
        <taxon>Eukaryota</taxon>
        <taxon>Fungi</taxon>
        <taxon>Dikarya</taxon>
        <taxon>Basidiomycota</taxon>
        <taxon>Agaricomycotina</taxon>
        <taxon>Agaricomycetes</taxon>
        <taxon>Agaricomycetidae</taxon>
        <taxon>Agaricales</taxon>
        <taxon>Marasmiineae</taxon>
        <taxon>Mycenaceae</taxon>
        <taxon>Mycena</taxon>
    </lineage>
</organism>
<evidence type="ECO:0000313" key="3">
    <source>
        <dbReference type="Proteomes" id="UP001221757"/>
    </source>
</evidence>
<dbReference type="EMBL" id="JARKIE010000350">
    <property type="protein sequence ID" value="KAJ7652283.1"/>
    <property type="molecule type" value="Genomic_DNA"/>
</dbReference>
<sequence>MRAGLKAAGAALQLSSSGLIDRNRVVIRGGSAGGYTMLVALSQSDPEHQAQTLMGGTFDAIPEVYRARSPVFHAHNIEALFCYCKATAPSGRYDKVIRERNGTVEYVVFEGESHGWRKAENIAKALEVEIGFYEQC</sequence>
<reference evidence="2" key="1">
    <citation type="submission" date="2023-03" db="EMBL/GenBank/DDBJ databases">
        <title>Massive genome expansion in bonnet fungi (Mycena s.s.) driven by repeated elements and novel gene families across ecological guilds.</title>
        <authorList>
            <consortium name="Lawrence Berkeley National Laboratory"/>
            <person name="Harder C.B."/>
            <person name="Miyauchi S."/>
            <person name="Viragh M."/>
            <person name="Kuo A."/>
            <person name="Thoen E."/>
            <person name="Andreopoulos B."/>
            <person name="Lu D."/>
            <person name="Skrede I."/>
            <person name="Drula E."/>
            <person name="Henrissat B."/>
            <person name="Morin E."/>
            <person name="Kohler A."/>
            <person name="Barry K."/>
            <person name="LaButti K."/>
            <person name="Morin E."/>
            <person name="Salamov A."/>
            <person name="Lipzen A."/>
            <person name="Mereny Z."/>
            <person name="Hegedus B."/>
            <person name="Baldrian P."/>
            <person name="Stursova M."/>
            <person name="Weitz H."/>
            <person name="Taylor A."/>
            <person name="Grigoriev I.V."/>
            <person name="Nagy L.G."/>
            <person name="Martin F."/>
            <person name="Kauserud H."/>
        </authorList>
    </citation>
    <scope>NUCLEOTIDE SEQUENCE</scope>
    <source>
        <strain evidence="2">CBHHK067</strain>
    </source>
</reference>
<evidence type="ECO:0000259" key="1">
    <source>
        <dbReference type="Pfam" id="PF00326"/>
    </source>
</evidence>
<evidence type="ECO:0000313" key="2">
    <source>
        <dbReference type="EMBL" id="KAJ7652283.1"/>
    </source>
</evidence>
<dbReference type="AlphaFoldDB" id="A0AAD7CLT2"/>
<dbReference type="Proteomes" id="UP001221757">
    <property type="component" value="Unassembled WGS sequence"/>
</dbReference>
<dbReference type="InterPro" id="IPR050585">
    <property type="entry name" value="Xaa-Pro_dipeptidyl-ppase/CocE"/>
</dbReference>
<gene>
    <name evidence="2" type="ORF">B0H17DRAFT_1147451</name>
</gene>
<keyword evidence="3" id="KW-1185">Reference proteome</keyword>
<dbReference type="InterPro" id="IPR001375">
    <property type="entry name" value="Peptidase_S9_cat"/>
</dbReference>
<comment type="caution">
    <text evidence="2">The sequence shown here is derived from an EMBL/GenBank/DDBJ whole genome shotgun (WGS) entry which is preliminary data.</text>
</comment>
<dbReference type="GO" id="GO:0006508">
    <property type="term" value="P:proteolysis"/>
    <property type="evidence" value="ECO:0007669"/>
    <property type="project" value="InterPro"/>
</dbReference>
<dbReference type="SUPFAM" id="SSF53474">
    <property type="entry name" value="alpha/beta-Hydrolases"/>
    <property type="match status" value="1"/>
</dbReference>
<name>A0AAD7CLT2_MYCRO</name>
<dbReference type="GO" id="GO:0008236">
    <property type="term" value="F:serine-type peptidase activity"/>
    <property type="evidence" value="ECO:0007669"/>
    <property type="project" value="InterPro"/>
</dbReference>
<keyword evidence="2" id="KW-0378">Hydrolase</keyword>
<dbReference type="Pfam" id="PF00326">
    <property type="entry name" value="Peptidase_S9"/>
    <property type="match status" value="1"/>
</dbReference>
<dbReference type="PANTHER" id="PTHR43056:SF5">
    <property type="entry name" value="PEPTIDASE S9 PROLYL OLIGOPEPTIDASE CATALYTIC DOMAIN-CONTAINING PROTEIN"/>
    <property type="match status" value="1"/>
</dbReference>